<protein>
    <submittedName>
        <fullName evidence="6">G patch domain and KOW motifs-containing protein</fullName>
    </submittedName>
</protein>
<dbReference type="Gene3D" id="2.30.30.140">
    <property type="match status" value="1"/>
</dbReference>
<proteinExistence type="predicted"/>
<dbReference type="InterPro" id="IPR045166">
    <property type="entry name" value="Spp2-like"/>
</dbReference>
<dbReference type="InterPro" id="IPR041993">
    <property type="entry name" value="GPKOW_KOW1"/>
</dbReference>
<comment type="caution">
    <text evidence="6">The sequence shown here is derived from an EMBL/GenBank/DDBJ whole genome shotgun (WGS) entry which is preliminary data.</text>
</comment>
<dbReference type="InterPro" id="IPR000467">
    <property type="entry name" value="G_patch_dom"/>
</dbReference>
<evidence type="ECO:0000313" key="7">
    <source>
        <dbReference type="Proteomes" id="UP000055024"/>
    </source>
</evidence>
<sequence>MDSVGSSLSGKIQSFKFETNLKNSKTSALSTSNVFGDEVDQDEQPDNDQPKRILLFSADQDSSEDAKDSEIVIPSIPNSYFSDQTVIDDEEKKVDANVSSRLFVDQYSSENDIDYDTVPVSDYGKAILKGLGWREGKGIGKTHQKVVAVIHSTPRPKGLGLGAVLPSVKKQKIDESGKTDDLSLKIGALVRWNSSHNGTLYGKVISMDEDNSRVMCQTALSKKTVSLSQFSITVVTADEYAAKAKCINQSKFEEYKQKSKNDNKVNNSVHISTSDELLKNEKPQTSESQISRPRGWVYPQIRVRFVDRNFAKGKFYKLKAYVDDVVAHGCCTIVFDNGEVLENIRESQIETVIPRQEQSSVMVVCGTFRGQLGRIVHRDTRNCRVLVALAENTVELSYDDVCEYIGETED</sequence>
<keyword evidence="3" id="KW-0539">Nucleus</keyword>
<evidence type="ECO:0000256" key="4">
    <source>
        <dbReference type="SAM" id="MobiDB-lite"/>
    </source>
</evidence>
<comment type="subcellular location">
    <subcellularLocation>
        <location evidence="1">Nucleus</location>
    </subcellularLocation>
</comment>
<dbReference type="Proteomes" id="UP000055024">
    <property type="component" value="Unassembled WGS sequence"/>
</dbReference>
<dbReference type="InterPro" id="IPR014722">
    <property type="entry name" value="Rib_uL2_dom2"/>
</dbReference>
<evidence type="ECO:0000256" key="1">
    <source>
        <dbReference type="ARBA" id="ARBA00004123"/>
    </source>
</evidence>
<dbReference type="GO" id="GO:0003676">
    <property type="term" value="F:nucleic acid binding"/>
    <property type="evidence" value="ECO:0007669"/>
    <property type="project" value="InterPro"/>
</dbReference>
<feature type="compositionally biased region" description="Acidic residues" evidence="4">
    <location>
        <begin position="37"/>
        <end position="46"/>
    </location>
</feature>
<gene>
    <name evidence="6" type="primary">gpkow</name>
    <name evidence="6" type="ORF">T11_12945</name>
</gene>
<dbReference type="PROSITE" id="PS50174">
    <property type="entry name" value="G_PATCH"/>
    <property type="match status" value="1"/>
</dbReference>
<evidence type="ECO:0000256" key="3">
    <source>
        <dbReference type="ARBA" id="ARBA00023242"/>
    </source>
</evidence>
<dbReference type="STRING" id="268475.A0A0V1HT03"/>
<keyword evidence="2" id="KW-0677">Repeat</keyword>
<dbReference type="SMART" id="SM00443">
    <property type="entry name" value="G_patch"/>
    <property type="match status" value="1"/>
</dbReference>
<dbReference type="OrthoDB" id="5577072at2759"/>
<dbReference type="EMBL" id="JYDP01000030">
    <property type="protein sequence ID" value="KRZ13673.1"/>
    <property type="molecule type" value="Genomic_DNA"/>
</dbReference>
<accession>A0A0V1HT03</accession>
<dbReference type="AlphaFoldDB" id="A0A0V1HT03"/>
<keyword evidence="7" id="KW-1185">Reference proteome</keyword>
<name>A0A0V1HT03_9BILA</name>
<evidence type="ECO:0000313" key="6">
    <source>
        <dbReference type="EMBL" id="KRZ13673.1"/>
    </source>
</evidence>
<dbReference type="PANTHER" id="PTHR15818:SF2">
    <property type="entry name" value="G-PATCH DOMAIN AND KOW MOTIFS-CONTAINING PROTEIN"/>
    <property type="match status" value="1"/>
</dbReference>
<dbReference type="GO" id="GO:0005681">
    <property type="term" value="C:spliceosomal complex"/>
    <property type="evidence" value="ECO:0007669"/>
    <property type="project" value="TreeGrafter"/>
</dbReference>
<dbReference type="CDD" id="cd13152">
    <property type="entry name" value="KOW_GPKOW_A"/>
    <property type="match status" value="1"/>
</dbReference>
<dbReference type="Gene3D" id="2.30.30.30">
    <property type="match status" value="1"/>
</dbReference>
<organism evidence="6 7">
    <name type="scientific">Trichinella zimbabwensis</name>
    <dbReference type="NCBI Taxonomy" id="268475"/>
    <lineage>
        <taxon>Eukaryota</taxon>
        <taxon>Metazoa</taxon>
        <taxon>Ecdysozoa</taxon>
        <taxon>Nematoda</taxon>
        <taxon>Enoplea</taxon>
        <taxon>Dorylaimia</taxon>
        <taxon>Trichinellida</taxon>
        <taxon>Trichinellidae</taxon>
        <taxon>Trichinella</taxon>
    </lineage>
</organism>
<feature type="domain" description="G-patch" evidence="5">
    <location>
        <begin position="120"/>
        <end position="166"/>
    </location>
</feature>
<feature type="compositionally biased region" description="Polar residues" evidence="4">
    <location>
        <begin position="22"/>
        <end position="34"/>
    </location>
</feature>
<feature type="region of interest" description="Disordered" evidence="4">
    <location>
        <begin position="272"/>
        <end position="291"/>
    </location>
</feature>
<dbReference type="InterPro" id="IPR026822">
    <property type="entry name" value="Spp2/MOS2_G-patch"/>
</dbReference>
<evidence type="ECO:0000256" key="2">
    <source>
        <dbReference type="ARBA" id="ARBA00022737"/>
    </source>
</evidence>
<dbReference type="InterPro" id="IPR041994">
    <property type="entry name" value="GPKOW_KOW2"/>
</dbReference>
<dbReference type="GO" id="GO:0000398">
    <property type="term" value="P:mRNA splicing, via spliceosome"/>
    <property type="evidence" value="ECO:0007669"/>
    <property type="project" value="InterPro"/>
</dbReference>
<dbReference type="CDD" id="cd13153">
    <property type="entry name" value="KOW_GPKOW_B"/>
    <property type="match status" value="1"/>
</dbReference>
<dbReference type="Pfam" id="PF25088">
    <property type="entry name" value="GPKOW_C"/>
    <property type="match status" value="1"/>
</dbReference>
<dbReference type="PANTHER" id="PTHR15818">
    <property type="entry name" value="G PATCH AND KOW-CONTAINING"/>
    <property type="match status" value="1"/>
</dbReference>
<reference evidence="6 7" key="1">
    <citation type="submission" date="2015-01" db="EMBL/GenBank/DDBJ databases">
        <title>Evolution of Trichinella species and genotypes.</title>
        <authorList>
            <person name="Korhonen P.K."/>
            <person name="Edoardo P."/>
            <person name="Giuseppe L.R."/>
            <person name="Gasser R.B."/>
        </authorList>
    </citation>
    <scope>NUCLEOTIDE SEQUENCE [LARGE SCALE GENOMIC DNA]</scope>
    <source>
        <strain evidence="6">ISS1029</strain>
    </source>
</reference>
<dbReference type="Pfam" id="PF12656">
    <property type="entry name" value="G-patch_2"/>
    <property type="match status" value="1"/>
</dbReference>
<evidence type="ECO:0000259" key="5">
    <source>
        <dbReference type="PROSITE" id="PS50174"/>
    </source>
</evidence>
<feature type="region of interest" description="Disordered" evidence="4">
    <location>
        <begin position="22"/>
        <end position="69"/>
    </location>
</feature>